<dbReference type="Pfam" id="PF13649">
    <property type="entry name" value="Methyltransf_25"/>
    <property type="match status" value="1"/>
</dbReference>
<evidence type="ECO:0000313" key="11">
    <source>
        <dbReference type="Proteomes" id="UP000095023"/>
    </source>
</evidence>
<dbReference type="GO" id="GO:0032259">
    <property type="term" value="P:methylation"/>
    <property type="evidence" value="ECO:0007669"/>
    <property type="project" value="UniProtKB-KW"/>
</dbReference>
<comment type="catalytic activity">
    <reaction evidence="6">
        <text>L-arginyl-[protein] + S-adenosyl-L-methionine = N(omega)-methyl-L-arginyl-[protein] + S-adenosyl-L-homocysteine + H(+)</text>
        <dbReference type="Rhea" id="RHEA:48100"/>
        <dbReference type="Rhea" id="RHEA-COMP:10532"/>
        <dbReference type="Rhea" id="RHEA-COMP:11990"/>
        <dbReference type="ChEBI" id="CHEBI:15378"/>
        <dbReference type="ChEBI" id="CHEBI:29965"/>
        <dbReference type="ChEBI" id="CHEBI:57856"/>
        <dbReference type="ChEBI" id="CHEBI:59789"/>
        <dbReference type="ChEBI" id="CHEBI:65280"/>
    </reaction>
    <physiologicalReaction direction="left-to-right" evidence="6">
        <dbReference type="Rhea" id="RHEA:48101"/>
    </physiologicalReaction>
</comment>
<comment type="catalytic activity">
    <reaction evidence="5">
        <text>L-arginyl-[protein] + 2 S-adenosyl-L-methionine = N(omega),N(omega)-dimethyl-L-arginyl-[protein] + 2 S-adenosyl-L-homocysteine + 2 H(+)</text>
        <dbReference type="Rhea" id="RHEA:48096"/>
        <dbReference type="Rhea" id="RHEA-COMP:10532"/>
        <dbReference type="Rhea" id="RHEA-COMP:11991"/>
        <dbReference type="ChEBI" id="CHEBI:15378"/>
        <dbReference type="ChEBI" id="CHEBI:29965"/>
        <dbReference type="ChEBI" id="CHEBI:57856"/>
        <dbReference type="ChEBI" id="CHEBI:59789"/>
        <dbReference type="ChEBI" id="CHEBI:61897"/>
        <dbReference type="EC" id="2.1.1.319"/>
    </reaction>
    <physiologicalReaction direction="left-to-right" evidence="5">
        <dbReference type="Rhea" id="RHEA:48097"/>
    </physiologicalReaction>
</comment>
<evidence type="ECO:0000259" key="8">
    <source>
        <dbReference type="Pfam" id="PF13649"/>
    </source>
</evidence>
<dbReference type="InterPro" id="IPR036236">
    <property type="entry name" value="Znf_C2H2_sf"/>
</dbReference>
<dbReference type="GO" id="GO:0043022">
    <property type="term" value="F:ribosome binding"/>
    <property type="evidence" value="ECO:0007669"/>
    <property type="project" value="EnsemblFungi"/>
</dbReference>
<dbReference type="Gene3D" id="2.70.160.11">
    <property type="entry name" value="Hnrnp arginine n-methyltransferase1"/>
    <property type="match status" value="1"/>
</dbReference>
<dbReference type="PROSITE" id="PS51678">
    <property type="entry name" value="SAM_MT_PRMT"/>
    <property type="match status" value="1"/>
</dbReference>
<dbReference type="InterPro" id="IPR041698">
    <property type="entry name" value="Methyltransf_25"/>
</dbReference>
<dbReference type="SUPFAM" id="SSF53335">
    <property type="entry name" value="S-adenosyl-L-methionine-dependent methyltransferases"/>
    <property type="match status" value="1"/>
</dbReference>
<dbReference type="InterPro" id="IPR029063">
    <property type="entry name" value="SAM-dependent_MTases_sf"/>
</dbReference>
<dbReference type="InterPro" id="IPR025799">
    <property type="entry name" value="Arg_MeTrfase"/>
</dbReference>
<dbReference type="GO" id="GO:0035242">
    <property type="term" value="F:protein-arginine omega-N asymmetric methyltransferase activity"/>
    <property type="evidence" value="ECO:0007669"/>
    <property type="project" value="UniProtKB-EC"/>
</dbReference>
<gene>
    <name evidence="10" type="ORF">CANCADRAFT_54417</name>
</gene>
<dbReference type="OrthoDB" id="7848332at2759"/>
<dbReference type="CDD" id="cd02440">
    <property type="entry name" value="AdoMet_MTases"/>
    <property type="match status" value="1"/>
</dbReference>
<evidence type="ECO:0000256" key="3">
    <source>
        <dbReference type="ARBA" id="ARBA00022679"/>
    </source>
</evidence>
<dbReference type="AlphaFoldDB" id="A0A1E4TD31"/>
<keyword evidence="4 7" id="KW-0949">S-adenosyl-L-methionine</keyword>
<dbReference type="GO" id="GO:0042054">
    <property type="term" value="F:histone methyltransferase activity"/>
    <property type="evidence" value="ECO:0007669"/>
    <property type="project" value="TreeGrafter"/>
</dbReference>
<dbReference type="EMBL" id="KV453843">
    <property type="protein sequence ID" value="ODV89558.1"/>
    <property type="molecule type" value="Genomic_DNA"/>
</dbReference>
<evidence type="ECO:0000256" key="7">
    <source>
        <dbReference type="PROSITE-ProRule" id="PRU01015"/>
    </source>
</evidence>
<protein>
    <recommendedName>
        <fullName evidence="1">type I protein arginine methyltransferase</fullName>
        <ecNumber evidence="1">2.1.1.319</ecNumber>
    </recommendedName>
</protein>
<evidence type="ECO:0000256" key="5">
    <source>
        <dbReference type="ARBA" id="ARBA00047384"/>
    </source>
</evidence>
<dbReference type="FunFam" id="3.40.50.150:FF:000003">
    <property type="entry name" value="Blast:Protein arginine N-methyltransferase 1"/>
    <property type="match status" value="1"/>
</dbReference>
<dbReference type="Proteomes" id="UP000095023">
    <property type="component" value="Unassembled WGS sequence"/>
</dbReference>
<evidence type="ECO:0000256" key="4">
    <source>
        <dbReference type="ARBA" id="ARBA00022691"/>
    </source>
</evidence>
<keyword evidence="2 7" id="KW-0489">Methyltransferase</keyword>
<keyword evidence="3 7" id="KW-0808">Transferase</keyword>
<dbReference type="Gene3D" id="3.40.50.150">
    <property type="entry name" value="Vaccinia Virus protein VP39"/>
    <property type="match status" value="1"/>
</dbReference>
<dbReference type="InterPro" id="IPR055135">
    <property type="entry name" value="PRMT_dom"/>
</dbReference>
<evidence type="ECO:0000259" key="9">
    <source>
        <dbReference type="Pfam" id="PF22528"/>
    </source>
</evidence>
<dbReference type="Pfam" id="PF22528">
    <property type="entry name" value="PRMT_C"/>
    <property type="match status" value="2"/>
</dbReference>
<dbReference type="EC" id="2.1.1.319" evidence="1"/>
<accession>A0A1E4TD31</accession>
<keyword evidence="11" id="KW-1185">Reference proteome</keyword>
<dbReference type="GO" id="GO:0005634">
    <property type="term" value="C:nucleus"/>
    <property type="evidence" value="ECO:0007669"/>
    <property type="project" value="TreeGrafter"/>
</dbReference>
<reference evidence="11" key="1">
    <citation type="submission" date="2016-02" db="EMBL/GenBank/DDBJ databases">
        <title>Comparative genomics of biotechnologically important yeasts.</title>
        <authorList>
            <consortium name="DOE Joint Genome Institute"/>
            <person name="Riley R."/>
            <person name="Haridas S."/>
            <person name="Wolfe K.H."/>
            <person name="Lopes M.R."/>
            <person name="Hittinger C.T."/>
            <person name="Goker M."/>
            <person name="Salamov A."/>
            <person name="Wisecaver J."/>
            <person name="Long T.M."/>
            <person name="Aerts A.L."/>
            <person name="Barry K."/>
            <person name="Choi C."/>
            <person name="Clum A."/>
            <person name="Coughlan A.Y."/>
            <person name="Deshpande S."/>
            <person name="Douglass A.P."/>
            <person name="Hanson S.J."/>
            <person name="Klenk H.-P."/>
            <person name="Labutti K."/>
            <person name="Lapidus A."/>
            <person name="Lindquist E."/>
            <person name="Lipzen A."/>
            <person name="Meier-Kolthoff J.P."/>
            <person name="Ohm R.A."/>
            <person name="Otillar R.P."/>
            <person name="Pangilinan J."/>
            <person name="Peng Y."/>
            <person name="Rokas A."/>
            <person name="Rosa C.A."/>
            <person name="Scheuner C."/>
            <person name="Sibirny A.A."/>
            <person name="Slot J.C."/>
            <person name="Stielow J.B."/>
            <person name="Sun H."/>
            <person name="Kurtzman C.P."/>
            <person name="Blackwell M."/>
            <person name="Jeffries T.W."/>
            <person name="Grigoriev I.V."/>
        </authorList>
    </citation>
    <scope>NUCLEOTIDE SEQUENCE [LARGE SCALE GENOMIC DNA]</scope>
    <source>
        <strain evidence="11">NRRL Y-17796</strain>
    </source>
</reference>
<evidence type="ECO:0000256" key="2">
    <source>
        <dbReference type="ARBA" id="ARBA00022603"/>
    </source>
</evidence>
<evidence type="ECO:0000256" key="6">
    <source>
        <dbReference type="ARBA" id="ARBA00049303"/>
    </source>
</evidence>
<name>A0A1E4TD31_9ASCO</name>
<evidence type="ECO:0000313" key="10">
    <source>
        <dbReference type="EMBL" id="ODV89558.1"/>
    </source>
</evidence>
<dbReference type="SUPFAM" id="SSF57667">
    <property type="entry name" value="beta-beta-alpha zinc fingers"/>
    <property type="match status" value="1"/>
</dbReference>
<dbReference type="PANTHER" id="PTHR11006">
    <property type="entry name" value="PROTEIN ARGININE N-METHYLTRANSFERASE"/>
    <property type="match status" value="1"/>
</dbReference>
<sequence length="486" mass="54970">MSDSELSELEELTAQDNELEFDSTGSDDYALLPICLFCEQRGSSSEDIWNHCKEVHSFDFAQFTKIHELDFYDKTRFINYMRSNSANDPDNVIAFKGKDEYLKPALEDDALLFEIVDESEDDPAGDLKEVGINETNASSAKDNDSYYFNSYSHTEIHETMIKDSVRTDGYRDFIYENKDLFKNKVVLDVGCGTGILSMFCAKAGARKVYAVDNSQIIDQARAIVYENNLSEVINCIHGKIEDIDIGEQVDIIVSEWMGYGLLYEAMLDSVLVARDRFLKPDGILAPAETRLVITAVEDPEYLGDKINFWKDVYGFKMSAMEPKRYDEPLVESFPSSSVIASQCIFKSLNLYKVTHKDLQQFVSQFQLDIIKDGILDGLVIYFDTYFTRSREYDLPIDALAQNWPPKGTPMGKLGNAFTTGPFGQPTHWKSCAFVLPPPLRQAALKKGDKIQGSIIFSKNDLNPRELDISIEASSTDKKATQAYHLK</sequence>
<dbReference type="PANTHER" id="PTHR11006:SF123">
    <property type="entry name" value="RIBOSOMAL PROTEIN ARGININE N-METHYLTRANSFERASE RMT3"/>
    <property type="match status" value="1"/>
</dbReference>
<dbReference type="GO" id="GO:0042254">
    <property type="term" value="P:ribosome biogenesis"/>
    <property type="evidence" value="ECO:0007669"/>
    <property type="project" value="EnsemblFungi"/>
</dbReference>
<feature type="domain" description="Protein arginine N-methyltransferase" evidence="9">
    <location>
        <begin position="290"/>
        <end position="389"/>
    </location>
</feature>
<organism evidence="10 11">
    <name type="scientific">Tortispora caseinolytica NRRL Y-17796</name>
    <dbReference type="NCBI Taxonomy" id="767744"/>
    <lineage>
        <taxon>Eukaryota</taxon>
        <taxon>Fungi</taxon>
        <taxon>Dikarya</taxon>
        <taxon>Ascomycota</taxon>
        <taxon>Saccharomycotina</taxon>
        <taxon>Trigonopsidomycetes</taxon>
        <taxon>Trigonopsidales</taxon>
        <taxon>Trigonopsidaceae</taxon>
        <taxon>Tortispora</taxon>
    </lineage>
</organism>
<dbReference type="GO" id="GO:0005737">
    <property type="term" value="C:cytoplasm"/>
    <property type="evidence" value="ECO:0007669"/>
    <property type="project" value="EnsemblFungi"/>
</dbReference>
<feature type="domain" description="Protein arginine N-methyltransferase" evidence="9">
    <location>
        <begin position="416"/>
        <end position="474"/>
    </location>
</feature>
<proteinExistence type="predicted"/>
<feature type="domain" description="Methyltransferase" evidence="8">
    <location>
        <begin position="186"/>
        <end position="282"/>
    </location>
</feature>
<evidence type="ECO:0000256" key="1">
    <source>
        <dbReference type="ARBA" id="ARBA00011925"/>
    </source>
</evidence>